<gene>
    <name evidence="2" type="ORF">Ccl03g_01410</name>
</gene>
<dbReference type="Proteomes" id="UP000315200">
    <property type="component" value="Unassembled WGS sequence"/>
</dbReference>
<evidence type="ECO:0000259" key="1">
    <source>
        <dbReference type="Pfam" id="PF14319"/>
    </source>
</evidence>
<proteinExistence type="predicted"/>
<organism evidence="2 3">
    <name type="scientific">Enterocloster clostridioformis</name>
    <dbReference type="NCBI Taxonomy" id="1531"/>
    <lineage>
        <taxon>Bacteria</taxon>
        <taxon>Bacillati</taxon>
        <taxon>Bacillota</taxon>
        <taxon>Clostridia</taxon>
        <taxon>Lachnospirales</taxon>
        <taxon>Lachnospiraceae</taxon>
        <taxon>Enterocloster</taxon>
    </lineage>
</organism>
<reference evidence="2 3" key="1">
    <citation type="submission" date="2019-06" db="EMBL/GenBank/DDBJ databases">
        <title>Draft genome sequence of [Clostridium] clostridioforme NBRC 113352.</title>
        <authorList>
            <person name="Miura T."/>
            <person name="Furukawa M."/>
            <person name="Shimamura M."/>
            <person name="Ohyama Y."/>
            <person name="Yamazoe A."/>
            <person name="Kawasaki H."/>
        </authorList>
    </citation>
    <scope>NUCLEOTIDE SEQUENCE [LARGE SCALE GENOMIC DNA]</scope>
    <source>
        <strain evidence="2 3">NBRC 113352</strain>
    </source>
</reference>
<name>A0A829VZE7_9FIRM</name>
<dbReference type="RefSeq" id="WP_172574427.1">
    <property type="nucleotide sequence ID" value="NZ_CP050964.1"/>
</dbReference>
<dbReference type="GeneID" id="89538550"/>
<protein>
    <recommendedName>
        <fullName evidence="1">Transposase zinc-binding domain-containing protein</fullName>
    </recommendedName>
</protein>
<dbReference type="AlphaFoldDB" id="A0A829VZE7"/>
<dbReference type="EMBL" id="BJLB01000001">
    <property type="protein sequence ID" value="GEA34428.1"/>
    <property type="molecule type" value="Genomic_DNA"/>
</dbReference>
<evidence type="ECO:0000313" key="3">
    <source>
        <dbReference type="Proteomes" id="UP000315200"/>
    </source>
</evidence>
<evidence type="ECO:0000313" key="2">
    <source>
        <dbReference type="EMBL" id="GEA34428.1"/>
    </source>
</evidence>
<sequence>MNVIQKMLKDYYEIIEYDIKPGPVVMENIEKVINYGEPSYGGAIYGCPHCGNLTFVPFRCRSKFCPTCGAKYSDDRSTAMSFKLILCTHRHLVYTIDESLRRFFLY</sequence>
<dbReference type="InterPro" id="IPR026889">
    <property type="entry name" value="Zn_Tnp"/>
</dbReference>
<dbReference type="Pfam" id="PF14319">
    <property type="entry name" value="Zn_Tnp_IS91"/>
    <property type="match status" value="1"/>
</dbReference>
<comment type="caution">
    <text evidence="2">The sequence shown here is derived from an EMBL/GenBank/DDBJ whole genome shotgun (WGS) entry which is preliminary data.</text>
</comment>
<feature type="domain" description="Transposase zinc-binding" evidence="1">
    <location>
        <begin position="11"/>
        <end position="96"/>
    </location>
</feature>
<accession>A0A829VZE7</accession>